<dbReference type="PANTHER" id="PTHR30348:SF13">
    <property type="entry name" value="UPF0759 PROTEIN YUNF"/>
    <property type="match status" value="1"/>
</dbReference>
<reference evidence="1 2" key="1">
    <citation type="submission" date="2024-09" db="EMBL/GenBank/DDBJ databases">
        <authorList>
            <person name="Sun Q."/>
            <person name="Mori K."/>
        </authorList>
    </citation>
    <scope>NUCLEOTIDE SEQUENCE [LARGE SCALE GENOMIC DNA]</scope>
    <source>
        <strain evidence="1 2">KCTC 23076</strain>
    </source>
</reference>
<evidence type="ECO:0000313" key="1">
    <source>
        <dbReference type="EMBL" id="MFC0679617.1"/>
    </source>
</evidence>
<gene>
    <name evidence="1" type="ORF">ACFFGH_17405</name>
</gene>
<dbReference type="PANTHER" id="PTHR30348">
    <property type="entry name" value="UNCHARACTERIZED PROTEIN YECE"/>
    <property type="match status" value="1"/>
</dbReference>
<organism evidence="1 2">
    <name type="scientific">Lysobacter korlensis</name>
    <dbReference type="NCBI Taxonomy" id="553636"/>
    <lineage>
        <taxon>Bacteria</taxon>
        <taxon>Pseudomonadati</taxon>
        <taxon>Pseudomonadota</taxon>
        <taxon>Gammaproteobacteria</taxon>
        <taxon>Lysobacterales</taxon>
        <taxon>Lysobacteraceae</taxon>
        <taxon>Lysobacter</taxon>
    </lineage>
</organism>
<dbReference type="InterPro" id="IPR002763">
    <property type="entry name" value="DUF72"/>
</dbReference>
<name>A0ABV6RT81_9GAMM</name>
<comment type="caution">
    <text evidence="1">The sequence shown here is derived from an EMBL/GenBank/DDBJ whole genome shotgun (WGS) entry which is preliminary data.</text>
</comment>
<sequence length="315" mass="36054">MDKIRIGTASWTDPSLIKSGLFYPKGVNSSEERLRFYAANFPMVEVDSSYYALPSSRNAELWVERTPDDFNFNIKSFRLFTGHQTPAKALPKDIAEALAPHFEQKKNIYYKDVPDELRDELWRGYELGIRPLRDAGKLTAVHFQFAPWVTPSPDWKRHLEECVGRLGDYQLAFEFRNKGWYGSKDKDEETLAMERDLGVAHVVVDEPQTGKGHNIPQVWGVASPALVIVRLHGRNHETWDAKGAKAASERFNYDYTDDELKDLGKKIRKIAVEAPTQVVFNNNYEDQGQRNAKSLMKILGSKAEQRDEGYEPTLL</sequence>
<dbReference type="Gene3D" id="3.20.20.410">
    <property type="entry name" value="Protein of unknown function UPF0759"/>
    <property type="match status" value="1"/>
</dbReference>
<keyword evidence="2" id="KW-1185">Reference proteome</keyword>
<dbReference type="Proteomes" id="UP001589896">
    <property type="component" value="Unassembled WGS sequence"/>
</dbReference>
<dbReference type="EMBL" id="JBHLTG010000004">
    <property type="protein sequence ID" value="MFC0679617.1"/>
    <property type="molecule type" value="Genomic_DNA"/>
</dbReference>
<dbReference type="SUPFAM" id="SSF117396">
    <property type="entry name" value="TM1631-like"/>
    <property type="match status" value="1"/>
</dbReference>
<protein>
    <submittedName>
        <fullName evidence="1">DUF72 domain-containing protein</fullName>
    </submittedName>
</protein>
<dbReference type="Pfam" id="PF01904">
    <property type="entry name" value="DUF72"/>
    <property type="match status" value="1"/>
</dbReference>
<accession>A0ABV6RT81</accession>
<evidence type="ECO:0000313" key="2">
    <source>
        <dbReference type="Proteomes" id="UP001589896"/>
    </source>
</evidence>
<dbReference type="RefSeq" id="WP_386670563.1">
    <property type="nucleotide sequence ID" value="NZ_JBHLTG010000004.1"/>
</dbReference>
<dbReference type="InterPro" id="IPR036520">
    <property type="entry name" value="UPF0759_sf"/>
</dbReference>
<proteinExistence type="predicted"/>